<keyword evidence="2" id="KW-1185">Reference proteome</keyword>
<organism evidence="1 2">
    <name type="scientific">Paenibacillus spongiae</name>
    <dbReference type="NCBI Taxonomy" id="2909671"/>
    <lineage>
        <taxon>Bacteria</taxon>
        <taxon>Bacillati</taxon>
        <taxon>Bacillota</taxon>
        <taxon>Bacilli</taxon>
        <taxon>Bacillales</taxon>
        <taxon>Paenibacillaceae</taxon>
        <taxon>Paenibacillus</taxon>
    </lineage>
</organism>
<sequence>MTDNRALRDNTSSISGYGYAIETWGYSSFNYVTFTNGKVSQIYTS</sequence>
<gene>
    <name evidence="1" type="ORF">L1F29_14005</name>
</gene>
<evidence type="ECO:0000313" key="1">
    <source>
        <dbReference type="EMBL" id="UVI32871.1"/>
    </source>
</evidence>
<dbReference type="EMBL" id="CP091430">
    <property type="protein sequence ID" value="UVI32871.1"/>
    <property type="molecule type" value="Genomic_DNA"/>
</dbReference>
<name>A0ABY5SFW5_9BACL</name>
<dbReference type="RefSeq" id="WP_258388922.1">
    <property type="nucleotide sequence ID" value="NZ_CP091430.1"/>
</dbReference>
<dbReference type="Proteomes" id="UP001057877">
    <property type="component" value="Chromosome"/>
</dbReference>
<accession>A0ABY5SFW5</accession>
<reference evidence="1" key="1">
    <citation type="submission" date="2022-01" db="EMBL/GenBank/DDBJ databases">
        <title>Paenibacillus spongiae sp. nov., isolated from marine sponge.</title>
        <authorList>
            <person name="Li Z."/>
            <person name="Zhang M."/>
        </authorList>
    </citation>
    <scope>NUCLEOTIDE SEQUENCE</scope>
    <source>
        <strain evidence="1">PHS-Z3</strain>
    </source>
</reference>
<proteinExistence type="predicted"/>
<protein>
    <submittedName>
        <fullName evidence="1">Uncharacterized protein</fullName>
    </submittedName>
</protein>
<evidence type="ECO:0000313" key="2">
    <source>
        <dbReference type="Proteomes" id="UP001057877"/>
    </source>
</evidence>